<dbReference type="GO" id="GO:0005524">
    <property type="term" value="F:ATP binding"/>
    <property type="evidence" value="ECO:0007669"/>
    <property type="project" value="UniProtKB-KW"/>
</dbReference>
<dbReference type="PANTHER" id="PTHR43875">
    <property type="entry name" value="MALTODEXTRIN IMPORT ATP-BINDING PROTEIN MSMX"/>
    <property type="match status" value="1"/>
</dbReference>
<evidence type="ECO:0000313" key="5">
    <source>
        <dbReference type="EMBL" id="GFP78057.1"/>
    </source>
</evidence>
<dbReference type="InterPro" id="IPR017871">
    <property type="entry name" value="ABC_transporter-like_CS"/>
</dbReference>
<dbReference type="Gene3D" id="3.40.50.300">
    <property type="entry name" value="P-loop containing nucleotide triphosphate hydrolases"/>
    <property type="match status" value="1"/>
</dbReference>
<comment type="caution">
    <text evidence="5">The sequence shown here is derived from an EMBL/GenBank/DDBJ whole genome shotgun (WGS) entry which is preliminary data.</text>
</comment>
<dbReference type="Pfam" id="PF17912">
    <property type="entry name" value="OB_MalK"/>
    <property type="match status" value="1"/>
</dbReference>
<dbReference type="FunFam" id="3.40.50.300:FF:000042">
    <property type="entry name" value="Maltose/maltodextrin ABC transporter, ATP-binding protein"/>
    <property type="match status" value="1"/>
</dbReference>
<accession>A0A6V8SLK0</accession>
<evidence type="ECO:0000313" key="6">
    <source>
        <dbReference type="Proteomes" id="UP000580568"/>
    </source>
</evidence>
<evidence type="ECO:0000259" key="4">
    <source>
        <dbReference type="PROSITE" id="PS50893"/>
    </source>
</evidence>
<name>A0A6V8SLK0_9CLOT</name>
<dbReference type="Gene3D" id="2.40.50.140">
    <property type="entry name" value="Nucleic acid-binding proteins"/>
    <property type="match status" value="1"/>
</dbReference>
<dbReference type="InterPro" id="IPR040582">
    <property type="entry name" value="OB_MalK-like"/>
</dbReference>
<dbReference type="Gene3D" id="2.40.50.100">
    <property type="match status" value="1"/>
</dbReference>
<dbReference type="SUPFAM" id="SSF52540">
    <property type="entry name" value="P-loop containing nucleoside triphosphate hydrolases"/>
    <property type="match status" value="1"/>
</dbReference>
<keyword evidence="3 5" id="KW-0067">ATP-binding</keyword>
<evidence type="ECO:0000256" key="3">
    <source>
        <dbReference type="ARBA" id="ARBA00022840"/>
    </source>
</evidence>
<feature type="domain" description="ABC transporter" evidence="4">
    <location>
        <begin position="4"/>
        <end position="235"/>
    </location>
</feature>
<dbReference type="NCBIfam" id="NF008653">
    <property type="entry name" value="PRK11650.1"/>
    <property type="match status" value="1"/>
</dbReference>
<dbReference type="Pfam" id="PF00005">
    <property type="entry name" value="ABC_tran"/>
    <property type="match status" value="1"/>
</dbReference>
<reference evidence="5 6" key="1">
    <citation type="submission" date="2020-07" db="EMBL/GenBank/DDBJ databases">
        <title>A new beta-1,3-glucan-decomposing anaerobic bacterium isolated from anoxic soil subjected to biological soil disinfestation.</title>
        <authorList>
            <person name="Ueki A."/>
            <person name="Tonouchi A."/>
        </authorList>
    </citation>
    <scope>NUCLEOTIDE SEQUENCE [LARGE SCALE GENOMIC DNA]</scope>
    <source>
        <strain evidence="5 6">TW1</strain>
    </source>
</reference>
<sequence>MANLSLKHIYKVYQGDVTAVKDFNLEIEDKEFIVFVGPSGCGKSTTLRMIAGLEEISDGELWIGDKIVNDVAPKDRDIAMVFQSYALYPHMTVYDNMAFGLKLRKVDKAEIDKKVREAAKSLDIEHLLDRKPKALSGGQRQRVALGRAIVREPKVFLMDEPLSNLDAKLRVQMRTEISKLHKRLQTTFIYVTHDQTEAMTMGTRIVVMRDGLVQQVASPQEVYDHPANIFVAGFIGSPQMNFLDAKVSEEQGKVALTVGTERIVLNDQQSSVLKKNNYVGKDVIMGIRPEHIDDDPDFIARNQNSIIEAKVEVTELMGAESYIYVSKDGNNMTIRVNGSTKLESGDKGKFAIEVDKIHVFDKETELTIL</sequence>
<dbReference type="InterPro" id="IPR003593">
    <property type="entry name" value="AAA+_ATPase"/>
</dbReference>
<gene>
    <name evidence="5" type="ORF">bsdtw1_04250</name>
</gene>
<dbReference type="GO" id="GO:0008643">
    <property type="term" value="P:carbohydrate transport"/>
    <property type="evidence" value="ECO:0007669"/>
    <property type="project" value="InterPro"/>
</dbReference>
<keyword evidence="2" id="KW-0547">Nucleotide-binding</keyword>
<organism evidence="5 6">
    <name type="scientific">Clostridium fungisolvens</name>
    <dbReference type="NCBI Taxonomy" id="1604897"/>
    <lineage>
        <taxon>Bacteria</taxon>
        <taxon>Bacillati</taxon>
        <taxon>Bacillota</taxon>
        <taxon>Clostridia</taxon>
        <taxon>Eubacteriales</taxon>
        <taxon>Clostridiaceae</taxon>
        <taxon>Clostridium</taxon>
    </lineage>
</organism>
<dbReference type="InterPro" id="IPR012340">
    <property type="entry name" value="NA-bd_OB-fold"/>
</dbReference>
<dbReference type="EMBL" id="BLZR01000001">
    <property type="protein sequence ID" value="GFP78057.1"/>
    <property type="molecule type" value="Genomic_DNA"/>
</dbReference>
<dbReference type="GO" id="GO:0055052">
    <property type="term" value="C:ATP-binding cassette (ABC) transporter complex, substrate-binding subunit-containing"/>
    <property type="evidence" value="ECO:0007669"/>
    <property type="project" value="TreeGrafter"/>
</dbReference>
<dbReference type="InterPro" id="IPR047641">
    <property type="entry name" value="ABC_transpr_MalK/UgpC-like"/>
</dbReference>
<dbReference type="InterPro" id="IPR003439">
    <property type="entry name" value="ABC_transporter-like_ATP-bd"/>
</dbReference>
<protein>
    <submittedName>
        <fullName evidence="5">Oligosaccharides import ATP-binding protein MsmX</fullName>
    </submittedName>
</protein>
<dbReference type="PROSITE" id="PS50893">
    <property type="entry name" value="ABC_TRANSPORTER_2"/>
    <property type="match status" value="1"/>
</dbReference>
<keyword evidence="1" id="KW-0813">Transport</keyword>
<keyword evidence="6" id="KW-1185">Reference proteome</keyword>
<dbReference type="InterPro" id="IPR015855">
    <property type="entry name" value="ABC_transpr_MalK-like"/>
</dbReference>
<dbReference type="GO" id="GO:0016887">
    <property type="term" value="F:ATP hydrolysis activity"/>
    <property type="evidence" value="ECO:0007669"/>
    <property type="project" value="InterPro"/>
</dbReference>
<dbReference type="AlphaFoldDB" id="A0A6V8SLK0"/>
<evidence type="ECO:0000256" key="1">
    <source>
        <dbReference type="ARBA" id="ARBA00022448"/>
    </source>
</evidence>
<dbReference type="RefSeq" id="WP_183279377.1">
    <property type="nucleotide sequence ID" value="NZ_BLZR01000001.1"/>
</dbReference>
<proteinExistence type="predicted"/>
<dbReference type="SMART" id="SM00382">
    <property type="entry name" value="AAA"/>
    <property type="match status" value="1"/>
</dbReference>
<dbReference type="GO" id="GO:0140359">
    <property type="term" value="F:ABC-type transporter activity"/>
    <property type="evidence" value="ECO:0007669"/>
    <property type="project" value="InterPro"/>
</dbReference>
<dbReference type="PROSITE" id="PS00211">
    <property type="entry name" value="ABC_TRANSPORTER_1"/>
    <property type="match status" value="1"/>
</dbReference>
<dbReference type="CDD" id="cd03301">
    <property type="entry name" value="ABC_MalK_N"/>
    <property type="match status" value="1"/>
</dbReference>
<dbReference type="PANTHER" id="PTHR43875:SF1">
    <property type="entry name" value="OSMOPROTECTIVE COMPOUNDS UPTAKE ATP-BINDING PROTEIN GGTA"/>
    <property type="match status" value="1"/>
</dbReference>
<dbReference type="InterPro" id="IPR008995">
    <property type="entry name" value="Mo/tungstate-bd_C_term_dom"/>
</dbReference>
<dbReference type="SUPFAM" id="SSF50331">
    <property type="entry name" value="MOP-like"/>
    <property type="match status" value="1"/>
</dbReference>
<dbReference type="Proteomes" id="UP000580568">
    <property type="component" value="Unassembled WGS sequence"/>
</dbReference>
<dbReference type="InterPro" id="IPR027417">
    <property type="entry name" value="P-loop_NTPase"/>
</dbReference>
<evidence type="ECO:0000256" key="2">
    <source>
        <dbReference type="ARBA" id="ARBA00022741"/>
    </source>
</evidence>